<feature type="compositionally biased region" description="Polar residues" evidence="2">
    <location>
        <begin position="325"/>
        <end position="343"/>
    </location>
</feature>
<gene>
    <name evidence="3" type="ORF">FE257_010234</name>
</gene>
<feature type="compositionally biased region" description="Basic and acidic residues" evidence="2">
    <location>
        <begin position="534"/>
        <end position="545"/>
    </location>
</feature>
<accession>A0AAD4CIW2</accession>
<keyword evidence="4" id="KW-1185">Reference proteome</keyword>
<evidence type="ECO:0000256" key="1">
    <source>
        <dbReference type="SAM" id="Coils"/>
    </source>
</evidence>
<evidence type="ECO:0000256" key="2">
    <source>
        <dbReference type="SAM" id="MobiDB-lite"/>
    </source>
</evidence>
<reference evidence="3" key="1">
    <citation type="journal article" date="2019" name="Beilstein J. Org. Chem.">
        <title>Nanangenines: drimane sesquiterpenoids as the dominant metabolite cohort of a novel Australian fungus, Aspergillus nanangensis.</title>
        <authorList>
            <person name="Lacey H.J."/>
            <person name="Gilchrist C.L.M."/>
            <person name="Crombie A."/>
            <person name="Kalaitzis J.A."/>
            <person name="Vuong D."/>
            <person name="Rutledge P.J."/>
            <person name="Turner P."/>
            <person name="Pitt J.I."/>
            <person name="Lacey E."/>
            <person name="Chooi Y.H."/>
            <person name="Piggott A.M."/>
        </authorList>
    </citation>
    <scope>NUCLEOTIDE SEQUENCE</scope>
    <source>
        <strain evidence="3">MST-FP2251</strain>
    </source>
</reference>
<keyword evidence="1" id="KW-0175">Coiled coil</keyword>
<evidence type="ECO:0000313" key="3">
    <source>
        <dbReference type="EMBL" id="KAF9887379.1"/>
    </source>
</evidence>
<feature type="compositionally biased region" description="Low complexity" evidence="2">
    <location>
        <begin position="344"/>
        <end position="355"/>
    </location>
</feature>
<comment type="caution">
    <text evidence="3">The sequence shown here is derived from an EMBL/GenBank/DDBJ whole genome shotgun (WGS) entry which is preliminary data.</text>
</comment>
<name>A0AAD4CIW2_ASPNN</name>
<dbReference type="EMBL" id="VCAU01000062">
    <property type="protein sequence ID" value="KAF9887379.1"/>
    <property type="molecule type" value="Genomic_DNA"/>
</dbReference>
<dbReference type="AlphaFoldDB" id="A0AAD4CIW2"/>
<feature type="region of interest" description="Disordered" evidence="2">
    <location>
        <begin position="325"/>
        <end position="364"/>
    </location>
</feature>
<proteinExistence type="predicted"/>
<feature type="coiled-coil region" evidence="1">
    <location>
        <begin position="250"/>
        <end position="277"/>
    </location>
</feature>
<protein>
    <submittedName>
        <fullName evidence="3">Uncharacterized protein</fullName>
    </submittedName>
</protein>
<reference evidence="3" key="2">
    <citation type="submission" date="2020-02" db="EMBL/GenBank/DDBJ databases">
        <authorList>
            <person name="Gilchrist C.L.M."/>
            <person name="Chooi Y.-H."/>
        </authorList>
    </citation>
    <scope>NUCLEOTIDE SEQUENCE</scope>
    <source>
        <strain evidence="3">MST-FP2251</strain>
    </source>
</reference>
<evidence type="ECO:0000313" key="4">
    <source>
        <dbReference type="Proteomes" id="UP001194746"/>
    </source>
</evidence>
<dbReference type="Proteomes" id="UP001194746">
    <property type="component" value="Unassembled WGS sequence"/>
</dbReference>
<organism evidence="3 4">
    <name type="scientific">Aspergillus nanangensis</name>
    <dbReference type="NCBI Taxonomy" id="2582783"/>
    <lineage>
        <taxon>Eukaryota</taxon>
        <taxon>Fungi</taxon>
        <taxon>Dikarya</taxon>
        <taxon>Ascomycota</taxon>
        <taxon>Pezizomycotina</taxon>
        <taxon>Eurotiomycetes</taxon>
        <taxon>Eurotiomycetidae</taxon>
        <taxon>Eurotiales</taxon>
        <taxon>Aspergillaceae</taxon>
        <taxon>Aspergillus</taxon>
        <taxon>Aspergillus subgen. Circumdati</taxon>
    </lineage>
</organism>
<sequence length="559" mass="64203">MPPPNRRRAQRQTSVMGRIQLAVDTHIRQRYPLMLTDLSEAELKMLIAALDIDNTPEWHPRLPSDKRAALAIEELPGSLKKNKTYHRVVSKDRRPPTLVCPMHNQLNPFILHHLFDLIDIEITDHLWKLKKYTQEPSVRDIVQELIDLRRMWVLPEDEVMPKPDNQHFQRNRCEACIIVKIIDDPMQLQNLRSCLLAREYQNSRPPRLLQFVDKSIFTHRNRATSIYHMSDKLSWEVFEARKEVETLRQMSDSRKEIDSLRSQAAEREAELMAMQRKRMDAKTHEIIVYMDPKSAETRQFDKQDAYPKRACGDTISNEIIGTYATSTEGSSSRGSCPSQDSADNSSSRTTNTSNSAGIPDIRPLSIRKERSSIIGEPRPALLRNPVSGELSQIYNQGERPVSVDNHAGQQEEKIYLPPREGIEWSQVIHRKNPLDDLIDDVEEFRRNSRVEALRPQSQIAIQYSSLPSPQASSHDLHNILGSPVSYLSPEDLQNPRHSPVSPLPPTNTTRQHDRPTSYLPSPRGSEVYSESEYTDVKVKENRKPGPSDTTWSLLMRSGM</sequence>
<feature type="region of interest" description="Disordered" evidence="2">
    <location>
        <begin position="466"/>
        <end position="551"/>
    </location>
</feature>